<organism evidence="1 2">
    <name type="scientific">Aquibacillus halophilus</name>
    <dbReference type="NCBI Taxonomy" id="930132"/>
    <lineage>
        <taxon>Bacteria</taxon>
        <taxon>Bacillati</taxon>
        <taxon>Bacillota</taxon>
        <taxon>Bacilli</taxon>
        <taxon>Bacillales</taxon>
        <taxon>Bacillaceae</taxon>
        <taxon>Aquibacillus</taxon>
    </lineage>
</organism>
<dbReference type="OrthoDB" id="2968363at2"/>
<comment type="caution">
    <text evidence="1">The sequence shown here is derived from an EMBL/GenBank/DDBJ whole genome shotgun (WGS) entry which is preliminary data.</text>
</comment>
<reference evidence="1" key="1">
    <citation type="submission" date="2019-11" db="EMBL/GenBank/DDBJ databases">
        <authorList>
            <person name="Li J."/>
        </authorList>
    </citation>
    <scope>NUCLEOTIDE SEQUENCE</scope>
    <source>
        <strain evidence="1">B6B</strain>
    </source>
</reference>
<dbReference type="EMBL" id="WJNG01000001">
    <property type="protein sequence ID" value="MRH41147.1"/>
    <property type="molecule type" value="Genomic_DNA"/>
</dbReference>
<proteinExistence type="predicted"/>
<sequence>MSVKNNVIDFNDFKRKRNGLEKPIFDEPAKISLSNPSKPNTYGKYTVVCNFVRYDRQFLALECEDKPEKQYLIVEGILENGALTKVNPINEAEYPEIEALFKSIFSKINSGTDSTKKNYLKLASKRL</sequence>
<dbReference type="AlphaFoldDB" id="A0A6A8DE05"/>
<evidence type="ECO:0000313" key="2">
    <source>
        <dbReference type="Proteomes" id="UP000799092"/>
    </source>
</evidence>
<keyword evidence="2" id="KW-1185">Reference proteome</keyword>
<gene>
    <name evidence="1" type="ORF">GH741_00475</name>
</gene>
<accession>A0A6A8DE05</accession>
<dbReference type="RefSeq" id="WP_153734815.1">
    <property type="nucleotide sequence ID" value="NZ_WJNG01000001.1"/>
</dbReference>
<evidence type="ECO:0000313" key="1">
    <source>
        <dbReference type="EMBL" id="MRH41147.1"/>
    </source>
</evidence>
<protein>
    <submittedName>
        <fullName evidence="1">Uncharacterized protein</fullName>
    </submittedName>
</protein>
<dbReference type="Proteomes" id="UP000799092">
    <property type="component" value="Unassembled WGS sequence"/>
</dbReference>
<name>A0A6A8DE05_9BACI</name>